<reference evidence="3" key="1">
    <citation type="journal article" date="2019" name="Int. J. Syst. Evol. Microbiol.">
        <title>The Global Catalogue of Microorganisms (GCM) 10K type strain sequencing project: providing services to taxonomists for standard genome sequencing and annotation.</title>
        <authorList>
            <consortium name="The Broad Institute Genomics Platform"/>
            <consortium name="The Broad Institute Genome Sequencing Center for Infectious Disease"/>
            <person name="Wu L."/>
            <person name="Ma J."/>
        </authorList>
    </citation>
    <scope>NUCLEOTIDE SEQUENCE [LARGE SCALE GENOMIC DNA]</scope>
    <source>
        <strain evidence="3">CCM 8897</strain>
    </source>
</reference>
<dbReference type="Proteomes" id="UP001596310">
    <property type="component" value="Unassembled WGS sequence"/>
</dbReference>
<evidence type="ECO:0000313" key="2">
    <source>
        <dbReference type="EMBL" id="MFC6314668.1"/>
    </source>
</evidence>
<keyword evidence="3" id="KW-1185">Reference proteome</keyword>
<proteinExistence type="predicted"/>
<dbReference type="EMBL" id="JBHSSM010000014">
    <property type="protein sequence ID" value="MFC6314668.1"/>
    <property type="molecule type" value="Genomic_DNA"/>
</dbReference>
<feature type="region of interest" description="Disordered" evidence="1">
    <location>
        <begin position="1"/>
        <end position="22"/>
    </location>
</feature>
<dbReference type="RefSeq" id="WP_261806828.1">
    <property type="nucleotide sequence ID" value="NZ_JBHSSM010000014.1"/>
</dbReference>
<sequence length="43" mass="4759">MSQNLHTGIDGNRRPVNQSNIKKNIKANDQVLATLKKLADADK</sequence>
<accession>A0ABW1UNN9</accession>
<name>A0ABW1UNN9_9LACO</name>
<evidence type="ECO:0000256" key="1">
    <source>
        <dbReference type="SAM" id="MobiDB-lite"/>
    </source>
</evidence>
<gene>
    <name evidence="2" type="ORF">ACFQHW_03695</name>
</gene>
<evidence type="ECO:0000313" key="3">
    <source>
        <dbReference type="Proteomes" id="UP001596310"/>
    </source>
</evidence>
<organism evidence="2 3">
    <name type="scientific">Lapidilactobacillus achengensis</name>
    <dbReference type="NCBI Taxonomy" id="2486000"/>
    <lineage>
        <taxon>Bacteria</taxon>
        <taxon>Bacillati</taxon>
        <taxon>Bacillota</taxon>
        <taxon>Bacilli</taxon>
        <taxon>Lactobacillales</taxon>
        <taxon>Lactobacillaceae</taxon>
        <taxon>Lapidilactobacillus</taxon>
    </lineage>
</organism>
<protein>
    <submittedName>
        <fullName evidence="2">Uncharacterized protein</fullName>
    </submittedName>
</protein>
<comment type="caution">
    <text evidence="2">The sequence shown here is derived from an EMBL/GenBank/DDBJ whole genome shotgun (WGS) entry which is preliminary data.</text>
</comment>